<dbReference type="KEGG" id="senf:GJR95_26230"/>
<dbReference type="EMBL" id="CP045997">
    <property type="protein sequence ID" value="QHV98281.1"/>
    <property type="molecule type" value="Genomic_DNA"/>
</dbReference>
<dbReference type="InterPro" id="IPR014818">
    <property type="entry name" value="Phage/plasmid_primase_P4_C"/>
</dbReference>
<protein>
    <submittedName>
        <fullName evidence="6">DNA primase</fullName>
    </submittedName>
</protein>
<evidence type="ECO:0000313" key="7">
    <source>
        <dbReference type="Proteomes" id="UP000464577"/>
    </source>
</evidence>
<evidence type="ECO:0000256" key="2">
    <source>
        <dbReference type="ARBA" id="ARBA00022801"/>
    </source>
</evidence>
<dbReference type="SUPFAM" id="SSF52540">
    <property type="entry name" value="P-loop containing nucleoside triphosphate hydrolases"/>
    <property type="match status" value="1"/>
</dbReference>
<evidence type="ECO:0000313" key="6">
    <source>
        <dbReference type="EMBL" id="QHV98281.1"/>
    </source>
</evidence>
<dbReference type="NCBIfam" id="TIGR01613">
    <property type="entry name" value="primase_Cterm"/>
    <property type="match status" value="1"/>
</dbReference>
<keyword evidence="2" id="KW-0378">Hydrolase</keyword>
<organism evidence="6 7">
    <name type="scientific">Spirosoma endbachense</name>
    <dbReference type="NCBI Taxonomy" id="2666025"/>
    <lineage>
        <taxon>Bacteria</taxon>
        <taxon>Pseudomonadati</taxon>
        <taxon>Bacteroidota</taxon>
        <taxon>Cytophagia</taxon>
        <taxon>Cytophagales</taxon>
        <taxon>Cytophagaceae</taxon>
        <taxon>Spirosoma</taxon>
    </lineage>
</organism>
<evidence type="ECO:0000256" key="1">
    <source>
        <dbReference type="ARBA" id="ARBA00022741"/>
    </source>
</evidence>
<evidence type="ECO:0000256" key="4">
    <source>
        <dbReference type="ARBA" id="ARBA00022840"/>
    </source>
</evidence>
<dbReference type="PROSITE" id="PS51206">
    <property type="entry name" value="SF3_HELICASE_1"/>
    <property type="match status" value="1"/>
</dbReference>
<dbReference type="PANTHER" id="PTHR35372">
    <property type="entry name" value="ATP BINDING PROTEIN-RELATED"/>
    <property type="match status" value="1"/>
</dbReference>
<keyword evidence="7" id="KW-1185">Reference proteome</keyword>
<dbReference type="GO" id="GO:0004386">
    <property type="term" value="F:helicase activity"/>
    <property type="evidence" value="ECO:0007669"/>
    <property type="project" value="UniProtKB-KW"/>
</dbReference>
<evidence type="ECO:0000256" key="3">
    <source>
        <dbReference type="ARBA" id="ARBA00022806"/>
    </source>
</evidence>
<dbReference type="InterPro" id="IPR004968">
    <property type="entry name" value="DNA_primase/NTPase_C"/>
</dbReference>
<feature type="domain" description="SF3 helicase" evidence="5">
    <location>
        <begin position="206"/>
        <end position="358"/>
    </location>
</feature>
<dbReference type="InterPro" id="IPR027417">
    <property type="entry name" value="P-loop_NTPase"/>
</dbReference>
<dbReference type="InterPro" id="IPR051620">
    <property type="entry name" value="ORF904-like_C"/>
</dbReference>
<keyword evidence="4" id="KW-0067">ATP-binding</keyword>
<dbReference type="Pfam" id="PF19263">
    <property type="entry name" value="DUF5906"/>
    <property type="match status" value="1"/>
</dbReference>
<dbReference type="InterPro" id="IPR014015">
    <property type="entry name" value="Helicase_SF3_DNA-vir"/>
</dbReference>
<sequence length="476" mass="54917">MNNVITVQPNPLIDSNQSFPIEEPHLIFSKVLATIKKADFRHLAGPVFVEDPDRKLTQKHYLICTVEHLLAQAQVNGYALCRRNGIVYLYNRAFWQVTEENEIQDLLSRTSEKMGVDKFNSRHYEFRDRLYRQFLSSSHFPVLPQSPQTVLINMQNGTYEITPDSQRLRPHDKADFLTYQLSFAYQANAKAPIFQRYLDTVLPDTDLQSLLAEYIGYVFIRHLKLEKVLLLYGTGSNGKSVFFEVVNALLGGQNVSNYSLQSLSNEAHRAKLADKLLNYGSEIKGSLESDVFKQLASGEPVEAKLLYRDPFIMRDYAKLMFNCNTLPKEVEHSEAFFRRFLIVPFEVTITDEQKDPELPTKIIQRELSGVFNWILSGMNRLLANKRFTHSEKASQVLAKYRQEADTVAVFLMEENYQPSVSYLSLQSIYEHYKAFCTISGFAFLNLKNFKDRLEKNHIQVKRQTIGNVVYASKPFP</sequence>
<reference evidence="6 7" key="1">
    <citation type="submission" date="2019-11" db="EMBL/GenBank/DDBJ databases">
        <title>Spirosoma endbachense sp. nov., isolated from a natural salt meadow.</title>
        <authorList>
            <person name="Rojas J."/>
            <person name="Ambika Manirajan B."/>
            <person name="Ratering S."/>
            <person name="Suarez C."/>
            <person name="Geissler-Plaum R."/>
            <person name="Schnell S."/>
        </authorList>
    </citation>
    <scope>NUCLEOTIDE SEQUENCE [LARGE SCALE GENOMIC DNA]</scope>
    <source>
        <strain evidence="6 7">I-24</strain>
    </source>
</reference>
<dbReference type="RefSeq" id="WP_162388695.1">
    <property type="nucleotide sequence ID" value="NZ_CP045997.1"/>
</dbReference>
<dbReference type="InterPro" id="IPR045455">
    <property type="entry name" value="NrS-1_pol-like_helicase"/>
</dbReference>
<dbReference type="Pfam" id="PF08706">
    <property type="entry name" value="D5_N"/>
    <property type="match status" value="1"/>
</dbReference>
<dbReference type="Pfam" id="PF03288">
    <property type="entry name" value="Pox_D5"/>
    <property type="match status" value="1"/>
</dbReference>
<keyword evidence="1" id="KW-0547">Nucleotide-binding</keyword>
<proteinExistence type="predicted"/>
<evidence type="ECO:0000259" key="5">
    <source>
        <dbReference type="PROSITE" id="PS51206"/>
    </source>
</evidence>
<dbReference type="PANTHER" id="PTHR35372:SF2">
    <property type="entry name" value="SF3 HELICASE DOMAIN-CONTAINING PROTEIN"/>
    <property type="match status" value="1"/>
</dbReference>
<gene>
    <name evidence="6" type="ORF">GJR95_26230</name>
</gene>
<dbReference type="AlphaFoldDB" id="A0A6P1VYJ3"/>
<keyword evidence="3" id="KW-0347">Helicase</keyword>
<dbReference type="InterPro" id="IPR006500">
    <property type="entry name" value="Helicase_put_C_phage/plasmid"/>
</dbReference>
<dbReference type="Proteomes" id="UP000464577">
    <property type="component" value="Chromosome"/>
</dbReference>
<dbReference type="GO" id="GO:0016787">
    <property type="term" value="F:hydrolase activity"/>
    <property type="evidence" value="ECO:0007669"/>
    <property type="project" value="UniProtKB-KW"/>
</dbReference>
<dbReference type="SMART" id="SM00885">
    <property type="entry name" value="D5_N"/>
    <property type="match status" value="1"/>
</dbReference>
<dbReference type="GO" id="GO:0005524">
    <property type="term" value="F:ATP binding"/>
    <property type="evidence" value="ECO:0007669"/>
    <property type="project" value="UniProtKB-KW"/>
</dbReference>
<name>A0A6P1VYJ3_9BACT</name>
<dbReference type="Gene3D" id="3.40.50.300">
    <property type="entry name" value="P-loop containing nucleotide triphosphate hydrolases"/>
    <property type="match status" value="1"/>
</dbReference>
<accession>A0A6P1VYJ3</accession>